<dbReference type="InterPro" id="IPR029058">
    <property type="entry name" value="AB_hydrolase_fold"/>
</dbReference>
<feature type="signal peptide" evidence="2">
    <location>
        <begin position="1"/>
        <end position="21"/>
    </location>
</feature>
<organism evidence="4 5">
    <name type="scientific">Exilibacterium tricleocarpae</name>
    <dbReference type="NCBI Taxonomy" id="2591008"/>
    <lineage>
        <taxon>Bacteria</taxon>
        <taxon>Pseudomonadati</taxon>
        <taxon>Pseudomonadota</taxon>
        <taxon>Gammaproteobacteria</taxon>
        <taxon>Cellvibrionales</taxon>
        <taxon>Cellvibrionaceae</taxon>
        <taxon>Exilibacterium</taxon>
    </lineage>
</organism>
<dbReference type="EMBL" id="VHSG01000041">
    <property type="protein sequence ID" value="TQV66499.1"/>
    <property type="molecule type" value="Genomic_DNA"/>
</dbReference>
<keyword evidence="2" id="KW-0732">Signal</keyword>
<feature type="domain" description="Peptidase S9 prolyl oligopeptidase catalytic" evidence="3">
    <location>
        <begin position="409"/>
        <end position="612"/>
    </location>
</feature>
<dbReference type="SUPFAM" id="SSF53474">
    <property type="entry name" value="alpha/beta-Hydrolases"/>
    <property type="match status" value="1"/>
</dbReference>
<evidence type="ECO:0000256" key="1">
    <source>
        <dbReference type="ARBA" id="ARBA00022801"/>
    </source>
</evidence>
<evidence type="ECO:0000313" key="5">
    <source>
        <dbReference type="Proteomes" id="UP000319732"/>
    </source>
</evidence>
<dbReference type="RefSeq" id="WP_142930085.1">
    <property type="nucleotide sequence ID" value="NZ_ML660116.1"/>
</dbReference>
<dbReference type="OrthoDB" id="4269629at2"/>
<accession>A0A545SNF7</accession>
<evidence type="ECO:0000259" key="3">
    <source>
        <dbReference type="Pfam" id="PF00326"/>
    </source>
</evidence>
<dbReference type="GO" id="GO:0004252">
    <property type="term" value="F:serine-type endopeptidase activity"/>
    <property type="evidence" value="ECO:0007669"/>
    <property type="project" value="TreeGrafter"/>
</dbReference>
<proteinExistence type="predicted"/>
<dbReference type="Gene3D" id="3.40.50.1820">
    <property type="entry name" value="alpha/beta hydrolase"/>
    <property type="match status" value="1"/>
</dbReference>
<dbReference type="SUPFAM" id="SSF82171">
    <property type="entry name" value="DPP6 N-terminal domain-like"/>
    <property type="match status" value="1"/>
</dbReference>
<sequence length="624" mass="71086">MNLIWTLLIAFSLLLASNARGAEEVPLQRFAELPRFKDPMISPNGKRIAVTLTLDGRPLMVVQKLYTETDRTKEDPVPFSIGEFFFSWYDWANDERLIVSIRSNVKSRGSLWSLSRLVTASRKGKSMKVLPMTTNLRGYYRQHATVVDWLEHDPDHILAALDNSPTLWAAPEVDLVNVNTGKSRRVVKNKKGIHNWIVDSRGVVRVGVKRPTNRGLRETVYYRETEEAQWEVLQRIDHYHHDRLMPIRFDKQDPNILLVSSVNLAKDENTVAKIFRYDLTAREVVGPFVDTRRKKVLKLLKNALPDVKVDIVSHDRAKKTYIVRTYSDVTPPDYYRLDLNRNALEFLASERPELVGMQFAPMTRITYTARDGLEIPAYLTLPVGREEQNLPLVVYPHGGPWSRDEWGWDNYVQFLANRGYAVLQPQFRGSTGFGIEHQEAGYGQWGHAIQDDITDGVKWVIDRGVADPDRICIIGASFGGYAAAMGVAKTPNLYRCAVSINGVLNLKRMIDDGRDRVFSSVPRAIVNDRKDSEDASPYHLAKRIKAPVLLIAGEKDTVVPAIHSRKMYKRLKKLKKPVEYIELEDGEHWHTNEAHELIVFTALERFLATHIGGASSVQARAEQQ</sequence>
<evidence type="ECO:0000256" key="2">
    <source>
        <dbReference type="SAM" id="SignalP"/>
    </source>
</evidence>
<dbReference type="GO" id="GO:0006508">
    <property type="term" value="P:proteolysis"/>
    <property type="evidence" value="ECO:0007669"/>
    <property type="project" value="InterPro"/>
</dbReference>
<dbReference type="InterPro" id="IPR001375">
    <property type="entry name" value="Peptidase_S9_cat"/>
</dbReference>
<dbReference type="PANTHER" id="PTHR42776:SF27">
    <property type="entry name" value="DIPEPTIDYL PEPTIDASE FAMILY MEMBER 6"/>
    <property type="match status" value="1"/>
</dbReference>
<dbReference type="Pfam" id="PF00326">
    <property type="entry name" value="Peptidase_S9"/>
    <property type="match status" value="1"/>
</dbReference>
<gene>
    <name evidence="4" type="ORF">FKG94_27080</name>
</gene>
<name>A0A545SNF7_9GAMM</name>
<dbReference type="AlphaFoldDB" id="A0A545SNF7"/>
<reference evidence="4 5" key="1">
    <citation type="submission" date="2019-06" db="EMBL/GenBank/DDBJ databases">
        <title>Whole genome sequence for Cellvibrionaceae sp. R142.</title>
        <authorList>
            <person name="Wang G."/>
        </authorList>
    </citation>
    <scope>NUCLEOTIDE SEQUENCE [LARGE SCALE GENOMIC DNA]</scope>
    <source>
        <strain evidence="4 5">R142</strain>
    </source>
</reference>
<dbReference type="PANTHER" id="PTHR42776">
    <property type="entry name" value="SERINE PEPTIDASE S9 FAMILY MEMBER"/>
    <property type="match status" value="1"/>
</dbReference>
<evidence type="ECO:0000313" key="4">
    <source>
        <dbReference type="EMBL" id="TQV66499.1"/>
    </source>
</evidence>
<protein>
    <submittedName>
        <fullName evidence="4">S9 family peptidase</fullName>
    </submittedName>
</protein>
<keyword evidence="5" id="KW-1185">Reference proteome</keyword>
<feature type="chain" id="PRO_5022016561" evidence="2">
    <location>
        <begin position="22"/>
        <end position="624"/>
    </location>
</feature>
<keyword evidence="1" id="KW-0378">Hydrolase</keyword>
<dbReference type="Proteomes" id="UP000319732">
    <property type="component" value="Unassembled WGS sequence"/>
</dbReference>
<comment type="caution">
    <text evidence="4">The sequence shown here is derived from an EMBL/GenBank/DDBJ whole genome shotgun (WGS) entry which is preliminary data.</text>
</comment>